<dbReference type="EMBL" id="LR743508">
    <property type="protein sequence ID" value="CAA2110230.1"/>
    <property type="molecule type" value="Genomic_DNA"/>
</dbReference>
<dbReference type="RefSeq" id="WP_339094598.1">
    <property type="nucleotide sequence ID" value="NZ_LR743508.1"/>
</dbReference>
<accession>A0A679JBB9</accession>
<dbReference type="Pfam" id="PF13618">
    <property type="entry name" value="Gluconate_2-dh3"/>
    <property type="match status" value="1"/>
</dbReference>
<protein>
    <submittedName>
        <fullName evidence="1">Gluconate 2-dehydrogenase subunit 3</fullName>
        <ecNumber evidence="1">1.1.99.3</ecNumber>
    </submittedName>
</protein>
<proteinExistence type="predicted"/>
<dbReference type="InterPro" id="IPR006311">
    <property type="entry name" value="TAT_signal"/>
</dbReference>
<organism evidence="1">
    <name type="scientific">Variovorax paradoxus</name>
    <dbReference type="NCBI Taxonomy" id="34073"/>
    <lineage>
        <taxon>Bacteria</taxon>
        <taxon>Pseudomonadati</taxon>
        <taxon>Pseudomonadota</taxon>
        <taxon>Betaproteobacteria</taxon>
        <taxon>Burkholderiales</taxon>
        <taxon>Comamonadaceae</taxon>
        <taxon>Variovorax</taxon>
    </lineage>
</organism>
<dbReference type="GO" id="GO:0033717">
    <property type="term" value="F:gluconate 2-dehydrogenase (acceptor) activity"/>
    <property type="evidence" value="ECO:0007669"/>
    <property type="project" value="UniProtKB-EC"/>
</dbReference>
<keyword evidence="1" id="KW-0560">Oxidoreductase</keyword>
<dbReference type="EC" id="1.1.99.3" evidence="1"/>
<evidence type="ECO:0000313" key="1">
    <source>
        <dbReference type="EMBL" id="CAA2110230.1"/>
    </source>
</evidence>
<reference evidence="1" key="1">
    <citation type="submission" date="2019-12" db="EMBL/GenBank/DDBJ databases">
        <authorList>
            <person name="Cremers G."/>
        </authorList>
    </citation>
    <scope>NUCLEOTIDE SEQUENCE</scope>
    <source>
        <strain evidence="1">Vvax</strain>
    </source>
</reference>
<gene>
    <name evidence="1" type="ORF">VVAX_06488</name>
</gene>
<sequence>MKDLSYSDRRGFLRRSIAIVPAATAFGAGGVTGAALAQATAPAPAAAPAASPGAAYSPVYFNADEWKFVQAAVARLIPSDDTGPGAIEAGVPEFIDRQMEGAFGHAATWYMQGPFVEVSPLFGYQKKMPPREVYRAGIAATDAHCRKQYADKPFAQLSAAQQDEVLKGLEGGSITLDGVGATDFFGFLLQNTKEGYFSDPIHGGNKNAAAWKMIGFPGARADYADWVDRPGVKYNLPPVSIAGPQG</sequence>
<dbReference type="AlphaFoldDB" id="A0A679JBB9"/>
<dbReference type="PROSITE" id="PS51318">
    <property type="entry name" value="TAT"/>
    <property type="match status" value="1"/>
</dbReference>
<name>A0A679JBB9_VARPD</name>
<dbReference type="InterPro" id="IPR027056">
    <property type="entry name" value="Gluconate_2DH_su3"/>
</dbReference>